<dbReference type="Pfam" id="PF00668">
    <property type="entry name" value="Condensation"/>
    <property type="match status" value="1"/>
</dbReference>
<dbReference type="Gene3D" id="3.30.559.10">
    <property type="entry name" value="Chloramphenicol acetyltransferase-like domain"/>
    <property type="match status" value="1"/>
</dbReference>
<comment type="caution">
    <text evidence="2">The sequence shown here is derived from an EMBL/GenBank/DDBJ whole genome shotgun (WGS) entry which is preliminary data.</text>
</comment>
<dbReference type="Gene3D" id="3.30.559.30">
    <property type="entry name" value="Nonribosomal peptide synthetase, condensation domain"/>
    <property type="match status" value="1"/>
</dbReference>
<keyword evidence="3" id="KW-1185">Reference proteome</keyword>
<evidence type="ECO:0000259" key="1">
    <source>
        <dbReference type="Pfam" id="PF00668"/>
    </source>
</evidence>
<name>A0ABQ4DZZ9_9ACTN</name>
<dbReference type="EMBL" id="BONW01000013">
    <property type="protein sequence ID" value="GIG88029.1"/>
    <property type="molecule type" value="Genomic_DNA"/>
</dbReference>
<dbReference type="PANTHER" id="PTHR45527">
    <property type="entry name" value="NONRIBOSOMAL PEPTIDE SYNTHETASE"/>
    <property type="match status" value="1"/>
</dbReference>
<accession>A0ABQ4DZZ9</accession>
<dbReference type="Proteomes" id="UP000646749">
    <property type="component" value="Unassembled WGS sequence"/>
</dbReference>
<gene>
    <name evidence="2" type="ORF">Pen02_29650</name>
</gene>
<evidence type="ECO:0000313" key="2">
    <source>
        <dbReference type="EMBL" id="GIG88029.1"/>
    </source>
</evidence>
<reference evidence="2 3" key="1">
    <citation type="submission" date="2021-01" db="EMBL/GenBank/DDBJ databases">
        <title>Whole genome shotgun sequence of Plantactinospora endophytica NBRC 110450.</title>
        <authorList>
            <person name="Komaki H."/>
            <person name="Tamura T."/>
        </authorList>
    </citation>
    <scope>NUCLEOTIDE SEQUENCE [LARGE SCALE GENOMIC DNA]</scope>
    <source>
        <strain evidence="2 3">NBRC 110450</strain>
    </source>
</reference>
<feature type="domain" description="Condensation" evidence="1">
    <location>
        <begin position="51"/>
        <end position="350"/>
    </location>
</feature>
<dbReference type="RefSeq" id="WP_203866548.1">
    <property type="nucleotide sequence ID" value="NZ_BONW01000013.1"/>
</dbReference>
<organism evidence="2 3">
    <name type="scientific">Plantactinospora endophytica</name>
    <dbReference type="NCBI Taxonomy" id="673535"/>
    <lineage>
        <taxon>Bacteria</taxon>
        <taxon>Bacillati</taxon>
        <taxon>Actinomycetota</taxon>
        <taxon>Actinomycetes</taxon>
        <taxon>Micromonosporales</taxon>
        <taxon>Micromonosporaceae</taxon>
        <taxon>Plantactinospora</taxon>
    </lineage>
</organism>
<sequence>MTGDRTPAPLTFGQLSVWRVMESYPLERWSETYLRECVPVPAGTTTDQAVRAVGTLCRRHESLRTLFVDSPAGPRQHVRPAPETVAVEVVEHDDATTVAARLAEERIARESEFGCRFAVVTRDGRPRTVVIVVDHIVSDGYGLIRLAAELSALLGSASPTGGRWLAETPPAPADLAAEQWSQARHLHRTTVLRHWQELLRTLPEKQFPVPRSDGDVPGRIEAVLYSAGARAALELLSARTGASPQSLLLSLSAVACAAVTCTRQPVLTLQSGNRSHPRWKSIVSSMNQYVPLPVDLGPPRAEYADLAARLQASALRAYRMGSYDFDAVTDLVRREREIDLGFDHFFNFMPTDIVARPAAELAGHPPPRIVQSRPSRQIGPRFDIKIRPGAEMPVVLRVDPELLPAPRLRALAGWFHEQLYRLADGTDTTVRQVADRCALALEG</sequence>
<protein>
    <recommendedName>
        <fullName evidence="1">Condensation domain-containing protein</fullName>
    </recommendedName>
</protein>
<dbReference type="PANTHER" id="PTHR45527:SF1">
    <property type="entry name" value="FATTY ACID SYNTHASE"/>
    <property type="match status" value="1"/>
</dbReference>
<proteinExistence type="predicted"/>
<dbReference type="InterPro" id="IPR023213">
    <property type="entry name" value="CAT-like_dom_sf"/>
</dbReference>
<dbReference type="SUPFAM" id="SSF52777">
    <property type="entry name" value="CoA-dependent acyltransferases"/>
    <property type="match status" value="2"/>
</dbReference>
<evidence type="ECO:0000313" key="3">
    <source>
        <dbReference type="Proteomes" id="UP000646749"/>
    </source>
</evidence>
<dbReference type="InterPro" id="IPR001242">
    <property type="entry name" value="Condensation_dom"/>
</dbReference>